<dbReference type="eggNOG" id="ENOG5032SJW">
    <property type="taxonomic scope" value="Bacteria"/>
</dbReference>
<reference evidence="2 3" key="1">
    <citation type="submission" date="2010-08" db="EMBL/GenBank/DDBJ databases">
        <title>Complete sequence of Clostridium cellulovorans 743B.</title>
        <authorList>
            <consortium name="US DOE Joint Genome Institute"/>
            <person name="Lucas S."/>
            <person name="Copeland A."/>
            <person name="Lapidus A."/>
            <person name="Cheng J.-F."/>
            <person name="Bruce D."/>
            <person name="Goodwin L."/>
            <person name="Pitluck S."/>
            <person name="Chertkov O."/>
            <person name="Detter J.C."/>
            <person name="Han C."/>
            <person name="Tapia R."/>
            <person name="Land M."/>
            <person name="Hauser L."/>
            <person name="Chang Y.-J."/>
            <person name="Jeffries C."/>
            <person name="Kyrpides N."/>
            <person name="Ivanova N."/>
            <person name="Mikhailova N."/>
            <person name="Hemme C.L."/>
            <person name="Woyke T."/>
        </authorList>
    </citation>
    <scope>NUCLEOTIDE SEQUENCE [LARGE SCALE GENOMIC DNA]</scope>
    <source>
        <strain evidence="3">ATCC 35296 / DSM 3052 / OCM 3 / 743B</strain>
    </source>
</reference>
<dbReference type="Proteomes" id="UP000002730">
    <property type="component" value="Chromosome"/>
</dbReference>
<keyword evidence="3" id="KW-1185">Reference proteome</keyword>
<keyword evidence="1" id="KW-0812">Transmembrane</keyword>
<feature type="transmembrane region" description="Helical" evidence="1">
    <location>
        <begin position="66"/>
        <end position="86"/>
    </location>
</feature>
<evidence type="ECO:0000313" key="2">
    <source>
        <dbReference type="EMBL" id="ADL51670.1"/>
    </source>
</evidence>
<evidence type="ECO:0000313" key="3">
    <source>
        <dbReference type="Proteomes" id="UP000002730"/>
    </source>
</evidence>
<sequence length="130" mass="14157">MEITKIVAIALISTFIIIFLKAVKREDLATTISIIVGVSIFFVVIAKLSSLINFLHTIALKANIDYTYLTTVLKIMGIAYLTSFCSDICKEAGAGNIASKVELSGKVFILILTIPIFMGVLDSILEILRS</sequence>
<dbReference type="InterPro" id="IPR014211">
    <property type="entry name" value="Spore_III_AD"/>
</dbReference>
<dbReference type="HOGENOM" id="CLU_159353_1_1_9"/>
<organism evidence="2 3">
    <name type="scientific">Clostridium cellulovorans (strain ATCC 35296 / DSM 3052 / OCM 3 / 743B)</name>
    <dbReference type="NCBI Taxonomy" id="573061"/>
    <lineage>
        <taxon>Bacteria</taxon>
        <taxon>Bacillati</taxon>
        <taxon>Bacillota</taxon>
        <taxon>Clostridia</taxon>
        <taxon>Eubacteriales</taxon>
        <taxon>Clostridiaceae</taxon>
        <taxon>Clostridium</taxon>
    </lineage>
</organism>
<keyword evidence="1" id="KW-1133">Transmembrane helix</keyword>
<feature type="transmembrane region" description="Helical" evidence="1">
    <location>
        <begin position="107"/>
        <end position="128"/>
    </location>
</feature>
<dbReference type="KEGG" id="ccb:Clocel_1926"/>
<gene>
    <name evidence="2" type="ordered locus">Clocel_1926</name>
</gene>
<feature type="transmembrane region" description="Helical" evidence="1">
    <location>
        <begin position="6"/>
        <end position="23"/>
    </location>
</feature>
<protein>
    <submittedName>
        <fullName evidence="2">Stage III sporulation protein AD</fullName>
    </submittedName>
</protein>
<proteinExistence type="predicted"/>
<name>D9SLF4_CLOC7</name>
<accession>D9SLF4</accession>
<dbReference type="Pfam" id="PF06686">
    <property type="entry name" value="SpoIIIAC"/>
    <property type="match status" value="2"/>
</dbReference>
<dbReference type="OrthoDB" id="1682150at2"/>
<dbReference type="AlphaFoldDB" id="D9SLF4"/>
<dbReference type="STRING" id="573061.Clocel_1926"/>
<dbReference type="RefSeq" id="WP_010077112.1">
    <property type="nucleotide sequence ID" value="NC_014393.1"/>
</dbReference>
<keyword evidence="1" id="KW-0472">Membrane</keyword>
<dbReference type="EMBL" id="CP002160">
    <property type="protein sequence ID" value="ADL51670.1"/>
    <property type="molecule type" value="Genomic_DNA"/>
</dbReference>
<feature type="transmembrane region" description="Helical" evidence="1">
    <location>
        <begin position="28"/>
        <end position="46"/>
    </location>
</feature>
<dbReference type="InterPro" id="IPR025664">
    <property type="entry name" value="Spore_III_AC/AD"/>
</dbReference>
<dbReference type="NCBIfam" id="TIGR02849">
    <property type="entry name" value="spore_III_AD"/>
    <property type="match status" value="1"/>
</dbReference>
<evidence type="ECO:0000256" key="1">
    <source>
        <dbReference type="SAM" id="Phobius"/>
    </source>
</evidence>